<dbReference type="EMBL" id="APKE01000020">
    <property type="protein sequence ID" value="KAF0675926.1"/>
    <property type="molecule type" value="Genomic_DNA"/>
</dbReference>
<name>A0A921NV97_9RHOB</name>
<gene>
    <name evidence="1" type="ORF">PMES_01681</name>
</gene>
<evidence type="ECO:0000313" key="2">
    <source>
        <dbReference type="Proteomes" id="UP000698242"/>
    </source>
</evidence>
<keyword evidence="2" id="KW-1185">Reference proteome</keyword>
<dbReference type="Proteomes" id="UP000698242">
    <property type="component" value="Unassembled WGS sequence"/>
</dbReference>
<dbReference type="AlphaFoldDB" id="A0A921NV97"/>
<sequence length="73" mass="8026">MTRHPLDPQSRHGAGARLGHYLGLERRERHHGPHAAIRFLSRLPRAGQGGRLRAFAAHARAVTPAASRREPPG</sequence>
<comment type="caution">
    <text evidence="1">The sequence shown here is derived from an EMBL/GenBank/DDBJ whole genome shotgun (WGS) entry which is preliminary data.</text>
</comment>
<evidence type="ECO:0000313" key="1">
    <source>
        <dbReference type="EMBL" id="KAF0675926.1"/>
    </source>
</evidence>
<organism evidence="1 2">
    <name type="scientific">Profundibacterium mesophilum KAUST100406-0324</name>
    <dbReference type="NCBI Taxonomy" id="1037889"/>
    <lineage>
        <taxon>Bacteria</taxon>
        <taxon>Pseudomonadati</taxon>
        <taxon>Pseudomonadota</taxon>
        <taxon>Alphaproteobacteria</taxon>
        <taxon>Rhodobacterales</taxon>
        <taxon>Roseobacteraceae</taxon>
        <taxon>Profundibacterium</taxon>
    </lineage>
</organism>
<dbReference type="RefSeq" id="WP_159965251.1">
    <property type="nucleotide sequence ID" value="NZ_APKE01000020.1"/>
</dbReference>
<proteinExistence type="predicted"/>
<accession>A0A921NV97</accession>
<dbReference type="OrthoDB" id="7644839at2"/>
<protein>
    <submittedName>
        <fullName evidence="1">Uncharacterized protein</fullName>
    </submittedName>
</protein>
<reference evidence="1" key="1">
    <citation type="submission" date="2013-03" db="EMBL/GenBank/DDBJ databases">
        <title>Genome Sequence of the Profundibacterium mesophilum strain KAUST100406-0324T from Red Sea, a novel genus in the family Rhodobacteraceae.</title>
        <authorList>
            <person name="Essack M."/>
            <person name="Alam I."/>
            <person name="Lafi F."/>
            <person name="Alawi W."/>
            <person name="Kamanu F."/>
            <person name="Al-Suwailem A."/>
            <person name="Lee O.O."/>
            <person name="Xu Y."/>
            <person name="Bajic V."/>
            <person name="Qian P.-Y."/>
            <person name="Archer J."/>
        </authorList>
    </citation>
    <scope>NUCLEOTIDE SEQUENCE</scope>
    <source>
        <strain evidence="1">KAUST100406-0324</strain>
    </source>
</reference>